<evidence type="ECO:0000313" key="3">
    <source>
        <dbReference type="Proteomes" id="UP000239649"/>
    </source>
</evidence>
<gene>
    <name evidence="2" type="ORF">C2E20_3658</name>
</gene>
<evidence type="ECO:0000256" key="1">
    <source>
        <dbReference type="SAM" id="MobiDB-lite"/>
    </source>
</evidence>
<protein>
    <submittedName>
        <fullName evidence="2">Uncharacterized protein</fullName>
    </submittedName>
</protein>
<evidence type="ECO:0000313" key="2">
    <source>
        <dbReference type="EMBL" id="PSC73009.1"/>
    </source>
</evidence>
<dbReference type="EMBL" id="LHPF02000008">
    <property type="protein sequence ID" value="PSC73009.1"/>
    <property type="molecule type" value="Genomic_DNA"/>
</dbReference>
<reference evidence="2 3" key="1">
    <citation type="journal article" date="2018" name="Plant J.">
        <title>Genome sequences of Chlorella sorokiniana UTEX 1602 and Micractinium conductrix SAG 241.80: implications to maltose excretion by a green alga.</title>
        <authorList>
            <person name="Arriola M.B."/>
            <person name="Velmurugan N."/>
            <person name="Zhang Y."/>
            <person name="Plunkett M.H."/>
            <person name="Hondzo H."/>
            <person name="Barney B.M."/>
        </authorList>
    </citation>
    <scope>NUCLEOTIDE SEQUENCE [LARGE SCALE GENOMIC DNA]</scope>
    <source>
        <strain evidence="2 3">SAG 241.80</strain>
    </source>
</reference>
<dbReference type="AlphaFoldDB" id="A0A2P6VG11"/>
<organism evidence="2 3">
    <name type="scientific">Micractinium conductrix</name>
    <dbReference type="NCBI Taxonomy" id="554055"/>
    <lineage>
        <taxon>Eukaryota</taxon>
        <taxon>Viridiplantae</taxon>
        <taxon>Chlorophyta</taxon>
        <taxon>core chlorophytes</taxon>
        <taxon>Trebouxiophyceae</taxon>
        <taxon>Chlorellales</taxon>
        <taxon>Chlorellaceae</taxon>
        <taxon>Chlorella clade</taxon>
        <taxon>Micractinium</taxon>
    </lineage>
</organism>
<name>A0A2P6VG11_9CHLO</name>
<accession>A0A2P6VG11</accession>
<dbReference type="Proteomes" id="UP000239649">
    <property type="component" value="Unassembled WGS sequence"/>
</dbReference>
<proteinExistence type="predicted"/>
<sequence length="67" mass="7201">MVPDNVVDVHSMALPAYAVSWRQDDSAPVAKTSPTCYRRPTGSSERCELTVPLPPGASGGVRLVLYK</sequence>
<keyword evidence="3" id="KW-1185">Reference proteome</keyword>
<feature type="region of interest" description="Disordered" evidence="1">
    <location>
        <begin position="27"/>
        <end position="50"/>
    </location>
</feature>
<comment type="caution">
    <text evidence="2">The sequence shown here is derived from an EMBL/GenBank/DDBJ whole genome shotgun (WGS) entry which is preliminary data.</text>
</comment>